<name>A0A0G3EKM3_9BACT</name>
<reference evidence="2" key="1">
    <citation type="submission" date="2015-02" db="EMBL/GenBank/DDBJ databases">
        <title>Description and complete genome sequence of the first cultured representative of the subdivision 5 of the Verrucomicrobia phylum.</title>
        <authorList>
            <person name="Spring S."/>
            <person name="Bunk B."/>
            <person name="Sproer C."/>
            <person name="Klenk H.-P."/>
        </authorList>
    </citation>
    <scope>NUCLEOTIDE SEQUENCE [LARGE SCALE GENOMIC DNA]</scope>
    <source>
        <strain evidence="2">L21-Fru-AB</strain>
    </source>
</reference>
<dbReference type="KEGG" id="vbl:L21SP4_01484"/>
<dbReference type="Proteomes" id="UP000035268">
    <property type="component" value="Chromosome"/>
</dbReference>
<dbReference type="AlphaFoldDB" id="A0A0G3EKM3"/>
<protein>
    <submittedName>
        <fullName evidence="1">Uncharacterized protein</fullName>
    </submittedName>
</protein>
<keyword evidence="2" id="KW-1185">Reference proteome</keyword>
<accession>A0A0G3EKM3</accession>
<dbReference type="EMBL" id="CP010904">
    <property type="protein sequence ID" value="AKJ64729.1"/>
    <property type="molecule type" value="Genomic_DNA"/>
</dbReference>
<evidence type="ECO:0000313" key="1">
    <source>
        <dbReference type="EMBL" id="AKJ64729.1"/>
    </source>
</evidence>
<gene>
    <name evidence="1" type="ORF">L21SP4_01484</name>
</gene>
<proteinExistence type="predicted"/>
<evidence type="ECO:0000313" key="2">
    <source>
        <dbReference type="Proteomes" id="UP000035268"/>
    </source>
</evidence>
<dbReference type="STRING" id="1307763.L21SP4_01484"/>
<sequence>MYSTPPKPCSIIDSHNRPWLYWKDDFDPDEETPGQIEYRHDGHANMCFYDEHVEELTEY</sequence>
<organism evidence="1 2">
    <name type="scientific">Kiritimatiella glycovorans</name>
    <dbReference type="NCBI Taxonomy" id="1307763"/>
    <lineage>
        <taxon>Bacteria</taxon>
        <taxon>Pseudomonadati</taxon>
        <taxon>Kiritimatiellota</taxon>
        <taxon>Kiritimatiellia</taxon>
        <taxon>Kiritimatiellales</taxon>
        <taxon>Kiritimatiellaceae</taxon>
        <taxon>Kiritimatiella</taxon>
    </lineage>
</organism>
<reference evidence="1 2" key="2">
    <citation type="journal article" date="2016" name="ISME J.">
        <title>Characterization of the first cultured representative of Verrucomicrobia subdivision 5 indicates the proposal of a novel phylum.</title>
        <authorList>
            <person name="Spring S."/>
            <person name="Bunk B."/>
            <person name="Sproer C."/>
            <person name="Schumann P."/>
            <person name="Rohde M."/>
            <person name="Tindall B.J."/>
            <person name="Klenk H.P."/>
        </authorList>
    </citation>
    <scope>NUCLEOTIDE SEQUENCE [LARGE SCALE GENOMIC DNA]</scope>
    <source>
        <strain evidence="1 2">L21-Fru-AB</strain>
    </source>
</reference>